<dbReference type="RefSeq" id="WP_136140511.1">
    <property type="nucleotide sequence ID" value="NZ_CP039247.1"/>
</dbReference>
<dbReference type="AlphaFoldDB" id="A0A4P7QFY1"/>
<accession>A0A4P7QFY1</accession>
<dbReference type="PANTHER" id="PTHR30290:SF65">
    <property type="entry name" value="MONOACYL PHOSPHATIDYLINOSITOL TETRAMANNOSIDE-BINDING PROTEIN LPQW-RELATED"/>
    <property type="match status" value="1"/>
</dbReference>
<dbReference type="Gene3D" id="3.90.76.10">
    <property type="entry name" value="Dipeptide-binding Protein, Domain 1"/>
    <property type="match status" value="1"/>
</dbReference>
<dbReference type="GO" id="GO:1904680">
    <property type="term" value="F:peptide transmembrane transporter activity"/>
    <property type="evidence" value="ECO:0007669"/>
    <property type="project" value="TreeGrafter"/>
</dbReference>
<dbReference type="Pfam" id="PF00496">
    <property type="entry name" value="SBP_bac_5"/>
    <property type="match status" value="1"/>
</dbReference>
<sequence precursor="true">MQKTKRLRLAGVATMAALSLTLAACGGDAGNSNGAGASNVSPAPEGLDIEVNPEGDYNPLERDQIQDGGELTLALGELTQQQNAFHANMTSDTRAVWNWYNPVLANFDGAGNYSPNEAYVLSAEESVEDDKTVVTYKLNPEAKFNDGTPIDIEAFKNTWEMNNGSNAAVTPNSTDGYELIETVEAGADNFEVIVKFSTAYPWWQGLFNNVLHPEINTPEKFDNEYLNNLKPEYGAGPFKVESVDFNAGTVVFTRNDNWWGDEAKLDKVTYRQMESQATINAFEAGEIDAAGVGNRENLEVAASMGDAIDVRAALQPSNALFTLNSDAPALADIKVREAIFNGIDRSQLAQIRYNGMGYSEELPGSLILFSTQEDYEDNLADLISYDPEKSKSILEEAGYTLNDAEYYEKDGEQLSIRYVVVGDDEVSKSIALATQKMLKDIGIEMTIDNKPSSEFSDITSERDFDMFFSGFASSDPFGVAYFGQIYNSDSDLNMSGTGTPELDEKIKELQQLPTAEEQIERSNELEKEAFAQYGLLPWANGPSYVAVKKGLANMGAAGFAVLPKENIGWAKE</sequence>
<dbReference type="EMBL" id="CP039247">
    <property type="protein sequence ID" value="QCB27674.1"/>
    <property type="molecule type" value="Genomic_DNA"/>
</dbReference>
<dbReference type="CDD" id="cd08501">
    <property type="entry name" value="PBP2_Lpqw"/>
    <property type="match status" value="1"/>
</dbReference>
<evidence type="ECO:0000313" key="4">
    <source>
        <dbReference type="Proteomes" id="UP000296352"/>
    </source>
</evidence>
<feature type="signal peptide" evidence="1">
    <location>
        <begin position="1"/>
        <end position="24"/>
    </location>
</feature>
<dbReference type="Proteomes" id="UP000296352">
    <property type="component" value="Chromosome"/>
</dbReference>
<name>A0A4P7QFY1_9CORY</name>
<evidence type="ECO:0000256" key="1">
    <source>
        <dbReference type="SAM" id="SignalP"/>
    </source>
</evidence>
<reference evidence="3 4" key="1">
    <citation type="submission" date="2019-04" db="EMBL/GenBank/DDBJ databases">
        <title>Corynebacterium endometrii sp. nov., isolated from the uterus of a cow with endometritis.</title>
        <authorList>
            <person name="Ballas P."/>
            <person name="Ruckert C."/>
            <person name="Wagener K."/>
            <person name="Drillich M."/>
            <person name="Kaempfer P."/>
            <person name="Busse H.-J."/>
            <person name="Ehling-Schulz M."/>
        </authorList>
    </citation>
    <scope>NUCLEOTIDE SEQUENCE [LARGE SCALE GENOMIC DNA]</scope>
    <source>
        <strain evidence="3 4">LMM-1653</strain>
    </source>
</reference>
<dbReference type="PROSITE" id="PS51257">
    <property type="entry name" value="PROKAR_LIPOPROTEIN"/>
    <property type="match status" value="1"/>
</dbReference>
<dbReference type="PANTHER" id="PTHR30290">
    <property type="entry name" value="PERIPLASMIC BINDING COMPONENT OF ABC TRANSPORTER"/>
    <property type="match status" value="1"/>
</dbReference>
<organism evidence="3 4">
    <name type="scientific">Corynebacterium endometrii</name>
    <dbReference type="NCBI Taxonomy" id="2488819"/>
    <lineage>
        <taxon>Bacteria</taxon>
        <taxon>Bacillati</taxon>
        <taxon>Actinomycetota</taxon>
        <taxon>Actinomycetes</taxon>
        <taxon>Mycobacteriales</taxon>
        <taxon>Corynebacteriaceae</taxon>
        <taxon>Corynebacterium</taxon>
    </lineage>
</organism>
<keyword evidence="1" id="KW-0732">Signal</keyword>
<proteinExistence type="predicted"/>
<feature type="chain" id="PRO_5038873636" evidence="1">
    <location>
        <begin position="25"/>
        <end position="572"/>
    </location>
</feature>
<dbReference type="InterPro" id="IPR000914">
    <property type="entry name" value="SBP_5_dom"/>
</dbReference>
<evidence type="ECO:0000313" key="3">
    <source>
        <dbReference type="EMBL" id="QCB27674.1"/>
    </source>
</evidence>
<gene>
    <name evidence="3" type="ORF">CENDO_01880</name>
</gene>
<dbReference type="InterPro" id="IPR039424">
    <property type="entry name" value="SBP_5"/>
</dbReference>
<dbReference type="OrthoDB" id="7888869at2"/>
<keyword evidence="4" id="KW-1185">Reference proteome</keyword>
<feature type="domain" description="Solute-binding protein family 5" evidence="2">
    <location>
        <begin position="123"/>
        <end position="489"/>
    </location>
</feature>
<dbReference type="SUPFAM" id="SSF53850">
    <property type="entry name" value="Periplasmic binding protein-like II"/>
    <property type="match status" value="1"/>
</dbReference>
<dbReference type="KEGG" id="cee:CENDO_01880"/>
<protein>
    <submittedName>
        <fullName evidence="3">Putative monoacyl phosphatidylinositol tetramannoside-binding protein LpqW</fullName>
    </submittedName>
</protein>
<dbReference type="Gene3D" id="3.40.190.10">
    <property type="entry name" value="Periplasmic binding protein-like II"/>
    <property type="match status" value="1"/>
</dbReference>
<evidence type="ECO:0000259" key="2">
    <source>
        <dbReference type="Pfam" id="PF00496"/>
    </source>
</evidence>
<dbReference type="GO" id="GO:0015833">
    <property type="term" value="P:peptide transport"/>
    <property type="evidence" value="ECO:0007669"/>
    <property type="project" value="TreeGrafter"/>
</dbReference>
<dbReference type="Gene3D" id="3.10.105.10">
    <property type="entry name" value="Dipeptide-binding Protein, Domain 3"/>
    <property type="match status" value="1"/>
</dbReference>